<dbReference type="OrthoDB" id="3164835at2759"/>
<dbReference type="Proteomes" id="UP000008370">
    <property type="component" value="Unassembled WGS sequence"/>
</dbReference>
<dbReference type="AlphaFoldDB" id="K5W0V9"/>
<evidence type="ECO:0000313" key="2">
    <source>
        <dbReference type="EMBL" id="EKM52514.1"/>
    </source>
</evidence>
<dbReference type="Pfam" id="PF00651">
    <property type="entry name" value="BTB"/>
    <property type="match status" value="1"/>
</dbReference>
<reference evidence="2 3" key="1">
    <citation type="journal article" date="2012" name="BMC Genomics">
        <title>Comparative genomics of the white-rot fungi, Phanerochaete carnosa and P. chrysosporium, to elucidate the genetic basis of the distinct wood types they colonize.</title>
        <authorList>
            <person name="Suzuki H."/>
            <person name="MacDonald J."/>
            <person name="Syed K."/>
            <person name="Salamov A."/>
            <person name="Hori C."/>
            <person name="Aerts A."/>
            <person name="Henrissat B."/>
            <person name="Wiebenga A."/>
            <person name="vanKuyk P.A."/>
            <person name="Barry K."/>
            <person name="Lindquist E."/>
            <person name="LaButti K."/>
            <person name="Lapidus A."/>
            <person name="Lucas S."/>
            <person name="Coutinho P."/>
            <person name="Gong Y."/>
            <person name="Samejima M."/>
            <person name="Mahadevan R."/>
            <person name="Abou-Zaid M."/>
            <person name="de Vries R.P."/>
            <person name="Igarashi K."/>
            <person name="Yadav J.S."/>
            <person name="Grigoriev I.V."/>
            <person name="Master E.R."/>
        </authorList>
    </citation>
    <scope>NUCLEOTIDE SEQUENCE [LARGE SCALE GENOMIC DNA]</scope>
    <source>
        <strain evidence="2 3">HHB-10118-sp</strain>
    </source>
</reference>
<dbReference type="SMART" id="SM00225">
    <property type="entry name" value="BTB"/>
    <property type="match status" value="1"/>
</dbReference>
<dbReference type="SUPFAM" id="SSF54695">
    <property type="entry name" value="POZ domain"/>
    <property type="match status" value="1"/>
</dbReference>
<dbReference type="GeneID" id="18917862"/>
<dbReference type="EMBL" id="JH930475">
    <property type="protein sequence ID" value="EKM52514.1"/>
    <property type="molecule type" value="Genomic_DNA"/>
</dbReference>
<evidence type="ECO:0000313" key="3">
    <source>
        <dbReference type="Proteomes" id="UP000008370"/>
    </source>
</evidence>
<dbReference type="KEGG" id="pco:PHACADRAFT_260977"/>
<dbReference type="HOGENOM" id="CLU_034203_2_1_1"/>
<dbReference type="RefSeq" id="XP_007398857.1">
    <property type="nucleotide sequence ID" value="XM_007398795.1"/>
</dbReference>
<evidence type="ECO:0000259" key="1">
    <source>
        <dbReference type="PROSITE" id="PS50097"/>
    </source>
</evidence>
<gene>
    <name evidence="2" type="ORF">PHACADRAFT_260977</name>
</gene>
<dbReference type="InterPro" id="IPR011333">
    <property type="entry name" value="SKP1/BTB/POZ_sf"/>
</dbReference>
<organism evidence="2 3">
    <name type="scientific">Phanerochaete carnosa (strain HHB-10118-sp)</name>
    <name type="common">White-rot fungus</name>
    <name type="synonym">Peniophora carnosa</name>
    <dbReference type="NCBI Taxonomy" id="650164"/>
    <lineage>
        <taxon>Eukaryota</taxon>
        <taxon>Fungi</taxon>
        <taxon>Dikarya</taxon>
        <taxon>Basidiomycota</taxon>
        <taxon>Agaricomycotina</taxon>
        <taxon>Agaricomycetes</taxon>
        <taxon>Polyporales</taxon>
        <taxon>Phanerochaetaceae</taxon>
        <taxon>Phanerochaete</taxon>
    </lineage>
</organism>
<dbReference type="InParanoid" id="K5W0V9"/>
<name>K5W0V9_PHACS</name>
<protein>
    <recommendedName>
        <fullName evidence="1">BTB domain-containing protein</fullName>
    </recommendedName>
</protein>
<sequence length="488" mass="53318">MSNNQGKRATAAHPFNIDNADVVFTTSDAVDFRVYKSILSVASPFFHAMFSLKQPASLGSPEPISVSEESEVFDALLRLCYPVDDPTFADLSQLEPVLEAAIKYQLDEASKLACSLLCGFAAAESLHVFAIACRLQLDKEALLAASMWKTSRNFNESSSNFSDTVAGACYTSDMPNITAACFYRLLQFCRGTPMPGLSSFISRCATSLPPYLRQQDNTDIDLLFDGDQADVVLRSTDGVQFRAHTLLFRLSGATVILDEGSCQSAPDANLPIVKVQLDSETLADLIRMVAPSPCSVSITDSRRLWSLAQVATRYEIPRIAAALKKEVRRLTPDRGLAVYLLAAAHGWKEEAELAARALAHRSLGDVYDSLMEDVSAAVYHSLLQFHHQCVVAMSEVIQQRVEGGHKQWKELSHARSATRPISVILPVVEKELYPFATASNGPCRGCGSSNTYSSNHKSCGYKVSPLLLSSEEVERALDARLSEVSTLC</sequence>
<dbReference type="STRING" id="650164.K5W0V9"/>
<dbReference type="Gene3D" id="3.30.710.10">
    <property type="entry name" value="Potassium Channel Kv1.1, Chain A"/>
    <property type="match status" value="1"/>
</dbReference>
<keyword evidence="3" id="KW-1185">Reference proteome</keyword>
<proteinExistence type="predicted"/>
<dbReference type="CDD" id="cd18186">
    <property type="entry name" value="BTB_POZ_ZBTB_KLHL-like"/>
    <property type="match status" value="1"/>
</dbReference>
<dbReference type="PROSITE" id="PS50097">
    <property type="entry name" value="BTB"/>
    <property type="match status" value="1"/>
</dbReference>
<dbReference type="InterPro" id="IPR000210">
    <property type="entry name" value="BTB/POZ_dom"/>
</dbReference>
<feature type="domain" description="BTB" evidence="1">
    <location>
        <begin position="20"/>
        <end position="81"/>
    </location>
</feature>
<accession>K5W0V9</accession>